<organism evidence="2 3">
    <name type="scientific">Flaviaesturariibacter aridisoli</name>
    <dbReference type="NCBI Taxonomy" id="2545761"/>
    <lineage>
        <taxon>Bacteria</taxon>
        <taxon>Pseudomonadati</taxon>
        <taxon>Bacteroidota</taxon>
        <taxon>Chitinophagia</taxon>
        <taxon>Chitinophagales</taxon>
        <taxon>Chitinophagaceae</taxon>
        <taxon>Flaviaestuariibacter</taxon>
    </lineage>
</organism>
<name>A0A4R4E8P3_9BACT</name>
<dbReference type="AlphaFoldDB" id="A0A4R4E8P3"/>
<dbReference type="InterPro" id="IPR045916">
    <property type="entry name" value="DUF5777"/>
</dbReference>
<keyword evidence="3" id="KW-1185">Reference proteome</keyword>
<dbReference type="Pfam" id="PF19089">
    <property type="entry name" value="DUF5777"/>
    <property type="match status" value="1"/>
</dbReference>
<protein>
    <recommendedName>
        <fullName evidence="1">DUF5777 domain-containing protein</fullName>
    </recommendedName>
</protein>
<dbReference type="RefSeq" id="WP_131850517.1">
    <property type="nucleotide sequence ID" value="NZ_SKFH01000002.1"/>
</dbReference>
<comment type="caution">
    <text evidence="2">The sequence shown here is derived from an EMBL/GenBank/DDBJ whole genome shotgun (WGS) entry which is preliminary data.</text>
</comment>
<sequence>MHPRLRTLFAFVLIAHAARGQDNLDSLMTAQKTTDPPQLTYVTGTFKGTRIIHLHSVEKAAPGTLQLLIQHRFGAVNGGGYEFFGLDQATMRFALEYGLNRHLALGIGRSTLEKNFDGYAKVSLLQQARGAKPVPVSLVYFGSVVLRGLKDLPGEKNGPHHRLTYTHQLLLARKLSERFSIELAPTFIHKNQVDYNADPNNLFAIGVGARVKLTKRIAFNVEYIDRVPPEHSSPSFNKYFNSFSLGFDIETGGHVFQLHLTNSLAMVEKGFITETSESWGNGGIHLGFNISRDFVLKRGKKKNTW</sequence>
<dbReference type="OrthoDB" id="1117410at2"/>
<proteinExistence type="predicted"/>
<dbReference type="Proteomes" id="UP000295164">
    <property type="component" value="Unassembled WGS sequence"/>
</dbReference>
<gene>
    <name evidence="2" type="ORF">E0486_02265</name>
</gene>
<evidence type="ECO:0000259" key="1">
    <source>
        <dbReference type="Pfam" id="PF19089"/>
    </source>
</evidence>
<feature type="domain" description="DUF5777" evidence="1">
    <location>
        <begin position="46"/>
        <end position="294"/>
    </location>
</feature>
<evidence type="ECO:0000313" key="2">
    <source>
        <dbReference type="EMBL" id="TCZ74471.1"/>
    </source>
</evidence>
<evidence type="ECO:0000313" key="3">
    <source>
        <dbReference type="Proteomes" id="UP000295164"/>
    </source>
</evidence>
<dbReference type="EMBL" id="SKFH01000002">
    <property type="protein sequence ID" value="TCZ74471.1"/>
    <property type="molecule type" value="Genomic_DNA"/>
</dbReference>
<reference evidence="2 3" key="1">
    <citation type="submission" date="2019-03" db="EMBL/GenBank/DDBJ databases">
        <authorList>
            <person name="Kim M.K.M."/>
        </authorList>
    </citation>
    <scope>NUCLEOTIDE SEQUENCE [LARGE SCALE GENOMIC DNA]</scope>
    <source>
        <strain evidence="2 3">17J68-15</strain>
    </source>
</reference>
<accession>A0A4R4E8P3</accession>